<comment type="caution">
    <text evidence="4">The sequence shown here is derived from an EMBL/GenBank/DDBJ whole genome shotgun (WGS) entry which is preliminary data.</text>
</comment>
<keyword evidence="5" id="KW-1185">Reference proteome</keyword>
<keyword evidence="2" id="KW-0288">FMN</keyword>
<dbReference type="PANTHER" id="PTHR47429">
    <property type="entry name" value="PROTEIN TWIN LOV 1"/>
    <property type="match status" value="1"/>
</dbReference>
<accession>A0A4Q2IXM4</accession>
<sequence>MSRLQRATAYACRIEAGAFFDTLDECEDAVLITEAALAVPGPRIVYVNAALERLCGYSRAELIGNTPRLLQGYDTDREELERLRRELESQGCFEGEVMNYDKRRQEYVLGWTVVPIRDTAGAVRNWLSLQIDVLRESAGMRAQPPAA</sequence>
<dbReference type="InterPro" id="IPR035965">
    <property type="entry name" value="PAS-like_dom_sf"/>
</dbReference>
<keyword evidence="3" id="KW-0157">Chromophore</keyword>
<dbReference type="EMBL" id="SDPT01000001">
    <property type="protein sequence ID" value="RXZ35405.1"/>
    <property type="molecule type" value="Genomic_DNA"/>
</dbReference>
<gene>
    <name evidence="4" type="ORF">EO081_07245</name>
</gene>
<dbReference type="InterPro" id="IPR000014">
    <property type="entry name" value="PAS"/>
</dbReference>
<keyword evidence="1" id="KW-0285">Flavoprotein</keyword>
<dbReference type="PANTHER" id="PTHR47429:SF2">
    <property type="entry name" value="PROTEIN TWIN LOV 1"/>
    <property type="match status" value="1"/>
</dbReference>
<organism evidence="4 5">
    <name type="scientific">Sphingomonas desiccabilis</name>
    <dbReference type="NCBI Taxonomy" id="429134"/>
    <lineage>
        <taxon>Bacteria</taxon>
        <taxon>Pseudomonadati</taxon>
        <taxon>Pseudomonadota</taxon>
        <taxon>Alphaproteobacteria</taxon>
        <taxon>Sphingomonadales</taxon>
        <taxon>Sphingomonadaceae</taxon>
        <taxon>Sphingomonas</taxon>
    </lineage>
</organism>
<dbReference type="Pfam" id="PF13426">
    <property type="entry name" value="PAS_9"/>
    <property type="match status" value="1"/>
</dbReference>
<name>A0A4Q2IXM4_9SPHN</name>
<evidence type="ECO:0000313" key="5">
    <source>
        <dbReference type="Proteomes" id="UP000292347"/>
    </source>
</evidence>
<evidence type="ECO:0000256" key="1">
    <source>
        <dbReference type="ARBA" id="ARBA00022630"/>
    </source>
</evidence>
<dbReference type="AlphaFoldDB" id="A0A4Q2IXM4"/>
<reference evidence="4 5" key="1">
    <citation type="submission" date="2019-01" db="EMBL/GenBank/DDBJ databases">
        <title>Sphingomonas mucosissima sp. nov. and Sphingomonas desiccabilis sp. nov., from biological soil crusts in the Colorado Plateau, USA.</title>
        <authorList>
            <person name="Zhu D."/>
        </authorList>
    </citation>
    <scope>NUCLEOTIDE SEQUENCE [LARGE SCALE GENOMIC DNA]</scope>
    <source>
        <strain evidence="4 5">CP1D</strain>
    </source>
</reference>
<proteinExistence type="predicted"/>
<evidence type="ECO:0000313" key="4">
    <source>
        <dbReference type="EMBL" id="RXZ35405.1"/>
    </source>
</evidence>
<dbReference type="PROSITE" id="PS50112">
    <property type="entry name" value="PAS"/>
    <property type="match status" value="1"/>
</dbReference>
<dbReference type="NCBIfam" id="TIGR00229">
    <property type="entry name" value="sensory_box"/>
    <property type="match status" value="1"/>
</dbReference>
<dbReference type="Gene3D" id="3.30.450.20">
    <property type="entry name" value="PAS domain"/>
    <property type="match status" value="1"/>
</dbReference>
<dbReference type="SUPFAM" id="SSF55785">
    <property type="entry name" value="PYP-like sensor domain (PAS domain)"/>
    <property type="match status" value="1"/>
</dbReference>
<dbReference type="CDD" id="cd00130">
    <property type="entry name" value="PAS"/>
    <property type="match status" value="1"/>
</dbReference>
<evidence type="ECO:0000256" key="2">
    <source>
        <dbReference type="ARBA" id="ARBA00022643"/>
    </source>
</evidence>
<evidence type="ECO:0000256" key="3">
    <source>
        <dbReference type="ARBA" id="ARBA00022991"/>
    </source>
</evidence>
<dbReference type="Proteomes" id="UP000292347">
    <property type="component" value="Unassembled WGS sequence"/>
</dbReference>
<dbReference type="OrthoDB" id="7991996at2"/>
<dbReference type="RefSeq" id="WP_129341173.1">
    <property type="nucleotide sequence ID" value="NZ_JACIDD010000001.1"/>
</dbReference>
<protein>
    <submittedName>
        <fullName evidence="4">PAS domain-containing protein</fullName>
    </submittedName>
</protein>